<name>A0A062V3M6_9EURY</name>
<evidence type="ECO:0000313" key="1">
    <source>
        <dbReference type="EMBL" id="KCZ71922.1"/>
    </source>
</evidence>
<dbReference type="Proteomes" id="UP000027153">
    <property type="component" value="Unassembled WGS sequence"/>
</dbReference>
<dbReference type="EMBL" id="JMIY01000004">
    <property type="protein sequence ID" value="KCZ71922.1"/>
    <property type="molecule type" value="Genomic_DNA"/>
</dbReference>
<proteinExistence type="predicted"/>
<gene>
    <name evidence="1" type="ORF">ANME2D_01978</name>
</gene>
<accession>A0A062V3M6</accession>
<dbReference type="AlphaFoldDB" id="A0A062V3M6"/>
<keyword evidence="2" id="KW-1185">Reference proteome</keyword>
<reference evidence="1 2" key="1">
    <citation type="journal article" date="2013" name="Nature">
        <title>Anaerobic oxidation of methane coupled to nitrate reduction in a novel archaeal lineage.</title>
        <authorList>
            <person name="Haroon M.F."/>
            <person name="Hu S."/>
            <person name="Shi Y."/>
            <person name="Imelfort M."/>
            <person name="Keller J."/>
            <person name="Hugenholtz P."/>
            <person name="Yuan Z."/>
            <person name="Tyson G.W."/>
        </authorList>
    </citation>
    <scope>NUCLEOTIDE SEQUENCE [LARGE SCALE GENOMIC DNA]</scope>
    <source>
        <strain evidence="1 2">ANME-2d</strain>
    </source>
</reference>
<comment type="caution">
    <text evidence="1">The sequence shown here is derived from an EMBL/GenBank/DDBJ whole genome shotgun (WGS) entry which is preliminary data.</text>
</comment>
<organism evidence="1 2">
    <name type="scientific">Candidatus Methanoperedens nitratireducens</name>
    <dbReference type="NCBI Taxonomy" id="1392998"/>
    <lineage>
        <taxon>Archaea</taxon>
        <taxon>Methanobacteriati</taxon>
        <taxon>Methanobacteriota</taxon>
        <taxon>Stenosarchaea group</taxon>
        <taxon>Methanomicrobia</taxon>
        <taxon>Methanosarcinales</taxon>
        <taxon>ANME-2 cluster</taxon>
        <taxon>Candidatus Methanoperedentaceae</taxon>
        <taxon>Candidatus Methanoperedens</taxon>
    </lineage>
</organism>
<sequence length="171" mass="19416">MVLGDIIRVEDANTYLVKIPPDAQKECIGRLVKIKKDYGIIVGVIKNIAHIIREELIPYIDPGMQPKYAPFNEDFRNSYYTVHGLGIIRNGVVKYSIDSPPDIGDKLSLLGPDELREFHTINGKPSIAYLQSNRDALDRAVLLGMVEQVEMHYTECSAMLRLVRKYIERGK</sequence>
<evidence type="ECO:0000313" key="2">
    <source>
        <dbReference type="Proteomes" id="UP000027153"/>
    </source>
</evidence>
<protein>
    <submittedName>
        <fullName evidence="1">Uncharacterized protein</fullName>
    </submittedName>
</protein>